<dbReference type="PROSITE" id="PS51752">
    <property type="entry name" value="JACALIN_LECTIN"/>
    <property type="match status" value="2"/>
</dbReference>
<dbReference type="EMBL" id="OU466861">
    <property type="protein sequence ID" value="CAH2065392.1"/>
    <property type="molecule type" value="Genomic_DNA"/>
</dbReference>
<protein>
    <recommendedName>
        <fullName evidence="3">Jacalin-type lectin domain-containing protein</fullName>
    </recommendedName>
</protein>
<dbReference type="AlphaFoldDB" id="A0AAU9SHX2"/>
<dbReference type="InterPro" id="IPR001229">
    <property type="entry name" value="Jacalin-like_lectin_dom"/>
</dbReference>
<reference evidence="4 5" key="1">
    <citation type="submission" date="2022-03" db="EMBL/GenBank/DDBJ databases">
        <authorList>
            <person name="Nunn A."/>
            <person name="Chopra R."/>
            <person name="Nunn A."/>
            <person name="Contreras Garrido A."/>
        </authorList>
    </citation>
    <scope>NUCLEOTIDE SEQUENCE [LARGE SCALE GENOMIC DNA]</scope>
</reference>
<comment type="similarity">
    <text evidence="1">Belongs to the jacalin lectin family.</text>
</comment>
<keyword evidence="2" id="KW-0430">Lectin</keyword>
<dbReference type="PANTHER" id="PTHR47293:SF66">
    <property type="entry name" value="JACALIN-RELATED LECTIN 11-RELATED"/>
    <property type="match status" value="1"/>
</dbReference>
<dbReference type="Gene3D" id="2.100.10.30">
    <property type="entry name" value="Jacalin-like lectin domain"/>
    <property type="match status" value="2"/>
</dbReference>
<dbReference type="InterPro" id="IPR036404">
    <property type="entry name" value="Jacalin-like_lectin_dom_sf"/>
</dbReference>
<evidence type="ECO:0000256" key="1">
    <source>
        <dbReference type="ARBA" id="ARBA00006568"/>
    </source>
</evidence>
<evidence type="ECO:0000313" key="4">
    <source>
        <dbReference type="EMBL" id="CAH2065392.1"/>
    </source>
</evidence>
<dbReference type="SMART" id="SM00915">
    <property type="entry name" value="Jacalin"/>
    <property type="match status" value="2"/>
</dbReference>
<gene>
    <name evidence="4" type="ORF">TAV2_LOCUS15739</name>
</gene>
<feature type="domain" description="Jacalin-type lectin" evidence="3">
    <location>
        <begin position="1"/>
        <end position="88"/>
    </location>
</feature>
<dbReference type="Pfam" id="PF01419">
    <property type="entry name" value="Jacalin"/>
    <property type="match status" value="2"/>
</dbReference>
<accession>A0AAU9SHX2</accession>
<sequence length="268" mass="29743">MIATILLNPVFEINHLNKEHLVSIKGCYDNTSGVIQGLQLETNLMSSEVMGYDENGTKFTLEAGGNKIIGFHGSAETNLMSLGAYFTTLPPVKLELQGGCGGHSWDQGVYTGVTYSPSGISHIIVDYDKAGQVETRQNGDRLGENRVQGEQKEPSNLVRSLNLLHHLPRRNRRASWDDGVFNGVRKIYVGQGENGVASVKFVYDKNNQVELGEDHGKMTMLGYEEFELAYPSEYITAVEVCNDKIFGSDSTVITISTFWTRIYLKLHT</sequence>
<dbReference type="Proteomes" id="UP000836841">
    <property type="component" value="Chromosome 5"/>
</dbReference>
<dbReference type="GO" id="GO:0030246">
    <property type="term" value="F:carbohydrate binding"/>
    <property type="evidence" value="ECO:0007669"/>
    <property type="project" value="UniProtKB-KW"/>
</dbReference>
<evidence type="ECO:0000313" key="5">
    <source>
        <dbReference type="Proteomes" id="UP000836841"/>
    </source>
</evidence>
<organism evidence="4 5">
    <name type="scientific">Thlaspi arvense</name>
    <name type="common">Field penny-cress</name>
    <dbReference type="NCBI Taxonomy" id="13288"/>
    <lineage>
        <taxon>Eukaryota</taxon>
        <taxon>Viridiplantae</taxon>
        <taxon>Streptophyta</taxon>
        <taxon>Embryophyta</taxon>
        <taxon>Tracheophyta</taxon>
        <taxon>Spermatophyta</taxon>
        <taxon>Magnoliopsida</taxon>
        <taxon>eudicotyledons</taxon>
        <taxon>Gunneridae</taxon>
        <taxon>Pentapetalae</taxon>
        <taxon>rosids</taxon>
        <taxon>malvids</taxon>
        <taxon>Brassicales</taxon>
        <taxon>Brassicaceae</taxon>
        <taxon>Thlaspideae</taxon>
        <taxon>Thlaspi</taxon>
    </lineage>
</organism>
<dbReference type="PANTHER" id="PTHR47293">
    <property type="entry name" value="JACALIN-RELATED LECTIN 3"/>
    <property type="match status" value="1"/>
</dbReference>
<name>A0AAU9SHX2_THLAR</name>
<evidence type="ECO:0000256" key="2">
    <source>
        <dbReference type="ARBA" id="ARBA00022734"/>
    </source>
</evidence>
<proteinExistence type="inferred from homology"/>
<dbReference type="SUPFAM" id="SSF51101">
    <property type="entry name" value="Mannose-binding lectins"/>
    <property type="match status" value="3"/>
</dbReference>
<feature type="domain" description="Jacalin-type lectin" evidence="3">
    <location>
        <begin position="158"/>
        <end position="268"/>
    </location>
</feature>
<keyword evidence="5" id="KW-1185">Reference proteome</keyword>
<evidence type="ECO:0000259" key="3">
    <source>
        <dbReference type="PROSITE" id="PS51752"/>
    </source>
</evidence>